<dbReference type="AlphaFoldDB" id="A0A9W8LAF6"/>
<dbReference type="InterPro" id="IPR050335">
    <property type="entry name" value="ERT1_acuK_gluconeogen_tf"/>
</dbReference>
<dbReference type="PANTHER" id="PTHR47659">
    <property type="entry name" value="ZN(II)2CYS6 TRANSCRIPTION FACTOR (EUROFUNG)-RELATED"/>
    <property type="match status" value="1"/>
</dbReference>
<dbReference type="Proteomes" id="UP001140011">
    <property type="component" value="Unassembled WGS sequence"/>
</dbReference>
<sequence length="391" mass="42172">MADSERSSPSPTPSGAKPARTGRGAKPHVPSACTNCKKAHLACDLQRPCRRCVGAGKCDTCKDVQHKKRGRPRSKDKKSMAGVASPMQTQMFQFSLPAMPLPPPVSTAWRLAAESAALAPTSHLFLTPDLRCLRLEEGDSSGRLLLGYSLLSLINRSVSDFVSECDQHAVLAAFTAVRQQLTMRLGPTPEYSNTHPGQSLSAIDPNVFQTQPIDRLLQRAPVDVYSDVRAHLRTASGAYGLFNIHIYAGSCAALTMADIYYVCRITRFDALDACPTPPYSSLPPLGCVMAEPIAELGHPYKRRYASPPRRAPDALYMLAAVTDTDSRETASLASSSWSSKLSTVSSSPTLTASMPRSATLPSLSEMLKSLDTNLGPRIWSPTLDNGHCTSP</sequence>
<evidence type="ECO:0000256" key="3">
    <source>
        <dbReference type="SAM" id="MobiDB-lite"/>
    </source>
</evidence>
<accession>A0A9W8LAF6</accession>
<feature type="domain" description="Zn(2)-C6 fungal-type" evidence="4">
    <location>
        <begin position="32"/>
        <end position="61"/>
    </location>
</feature>
<evidence type="ECO:0000313" key="5">
    <source>
        <dbReference type="EMBL" id="KAJ2752209.1"/>
    </source>
</evidence>
<dbReference type="CDD" id="cd00067">
    <property type="entry name" value="GAL4"/>
    <property type="match status" value="1"/>
</dbReference>
<dbReference type="GO" id="GO:0000981">
    <property type="term" value="F:DNA-binding transcription factor activity, RNA polymerase II-specific"/>
    <property type="evidence" value="ECO:0007669"/>
    <property type="project" value="InterPro"/>
</dbReference>
<evidence type="ECO:0000259" key="4">
    <source>
        <dbReference type="PROSITE" id="PS00463"/>
    </source>
</evidence>
<feature type="region of interest" description="Disordered" evidence="3">
    <location>
        <begin position="1"/>
        <end position="30"/>
    </location>
</feature>
<dbReference type="PROSITE" id="PS00463">
    <property type="entry name" value="ZN2_CY6_FUNGAL_1"/>
    <property type="match status" value="1"/>
</dbReference>
<reference evidence="5" key="1">
    <citation type="submission" date="2022-07" db="EMBL/GenBank/DDBJ databases">
        <title>Phylogenomic reconstructions and comparative analyses of Kickxellomycotina fungi.</title>
        <authorList>
            <person name="Reynolds N.K."/>
            <person name="Stajich J.E."/>
            <person name="Barry K."/>
            <person name="Grigoriev I.V."/>
            <person name="Crous P."/>
            <person name="Smith M.E."/>
        </authorList>
    </citation>
    <scope>NUCLEOTIDE SEQUENCE</scope>
    <source>
        <strain evidence="5">BCRC 34297</strain>
    </source>
</reference>
<dbReference type="GO" id="GO:0008270">
    <property type="term" value="F:zinc ion binding"/>
    <property type="evidence" value="ECO:0007669"/>
    <property type="project" value="InterPro"/>
</dbReference>
<protein>
    <recommendedName>
        <fullName evidence="4">Zn(2)-C6 fungal-type domain-containing protein</fullName>
    </recommendedName>
</protein>
<dbReference type="InterPro" id="IPR001138">
    <property type="entry name" value="Zn2Cys6_DnaBD"/>
</dbReference>
<name>A0A9W8LAF6_9FUNG</name>
<keyword evidence="2" id="KW-0539">Nucleus</keyword>
<evidence type="ECO:0000256" key="1">
    <source>
        <dbReference type="ARBA" id="ARBA00022723"/>
    </source>
</evidence>
<dbReference type="PANTHER" id="PTHR47659:SF4">
    <property type="entry name" value="ZN(II)2CYS6 TRANSCRIPTION FACTOR (EUROFUNG)"/>
    <property type="match status" value="1"/>
</dbReference>
<organism evidence="5 6">
    <name type="scientific">Coemansia pectinata</name>
    <dbReference type="NCBI Taxonomy" id="1052879"/>
    <lineage>
        <taxon>Eukaryota</taxon>
        <taxon>Fungi</taxon>
        <taxon>Fungi incertae sedis</taxon>
        <taxon>Zoopagomycota</taxon>
        <taxon>Kickxellomycotina</taxon>
        <taxon>Kickxellomycetes</taxon>
        <taxon>Kickxellales</taxon>
        <taxon>Kickxellaceae</taxon>
        <taxon>Coemansia</taxon>
    </lineage>
</organism>
<proteinExistence type="predicted"/>
<comment type="caution">
    <text evidence="5">The sequence shown here is derived from an EMBL/GenBank/DDBJ whole genome shotgun (WGS) entry which is preliminary data.</text>
</comment>
<dbReference type="EMBL" id="JANBUH010000310">
    <property type="protein sequence ID" value="KAJ2752209.1"/>
    <property type="molecule type" value="Genomic_DNA"/>
</dbReference>
<dbReference type="OrthoDB" id="1555531at2759"/>
<evidence type="ECO:0000313" key="6">
    <source>
        <dbReference type="Proteomes" id="UP001140011"/>
    </source>
</evidence>
<keyword evidence="6" id="KW-1185">Reference proteome</keyword>
<evidence type="ECO:0000256" key="2">
    <source>
        <dbReference type="ARBA" id="ARBA00023242"/>
    </source>
</evidence>
<keyword evidence="1" id="KW-0479">Metal-binding</keyword>
<gene>
    <name evidence="5" type="ORF">GGI19_003988</name>
</gene>